<dbReference type="InterPro" id="IPR012334">
    <property type="entry name" value="Pectin_lyas_fold"/>
</dbReference>
<dbReference type="Pfam" id="PF05594">
    <property type="entry name" value="Fil_haemagg"/>
    <property type="match status" value="10"/>
</dbReference>
<dbReference type="EMBL" id="JAVRAA010000003">
    <property type="protein sequence ID" value="MDT0336521.1"/>
    <property type="molecule type" value="Genomic_DNA"/>
</dbReference>
<dbReference type="RefSeq" id="WP_310836593.1">
    <property type="nucleotide sequence ID" value="NZ_JAVLSM010000004.1"/>
</dbReference>
<feature type="region of interest" description="Disordered" evidence="1">
    <location>
        <begin position="1957"/>
        <end position="1997"/>
    </location>
</feature>
<dbReference type="NCBIfam" id="TIGR01901">
    <property type="entry name" value="adhes_NPXG"/>
    <property type="match status" value="1"/>
</dbReference>
<proteinExistence type="predicted"/>
<evidence type="ECO:0000256" key="1">
    <source>
        <dbReference type="SAM" id="MobiDB-lite"/>
    </source>
</evidence>
<feature type="compositionally biased region" description="Polar residues" evidence="1">
    <location>
        <begin position="2386"/>
        <end position="2401"/>
    </location>
</feature>
<reference evidence="3" key="1">
    <citation type="submission" date="2023-02" db="EMBL/GenBank/DDBJ databases">
        <title>Description of Herbaspirillum huttiense subsp. nephrolepsisexaltata and Herbaspirillum huttiense subsp. lycopersicon.</title>
        <authorList>
            <person name="Poudel M."/>
            <person name="Sharma A."/>
            <person name="Goss E."/>
            <person name="Tapia J.H."/>
            <person name="Harmon C.M."/>
            <person name="Jones J.B."/>
        </authorList>
    </citation>
    <scope>NUCLEOTIDE SEQUENCE</scope>
    <source>
        <strain evidence="3">NC40101</strain>
    </source>
</reference>
<dbReference type="SMART" id="SM00912">
    <property type="entry name" value="Haemagg_act"/>
    <property type="match status" value="1"/>
</dbReference>
<dbReference type="Gene3D" id="2.160.20.10">
    <property type="entry name" value="Single-stranded right-handed beta-helix, Pectin lyase-like"/>
    <property type="match status" value="1"/>
</dbReference>
<dbReference type="InterPro" id="IPR008638">
    <property type="entry name" value="FhaB/CdiA-like_TPS"/>
</dbReference>
<feature type="compositionally biased region" description="Polar residues" evidence="1">
    <location>
        <begin position="2195"/>
        <end position="2204"/>
    </location>
</feature>
<accession>A0AAE4K5M7</accession>
<dbReference type="NCBIfam" id="TIGR01731">
    <property type="entry name" value="fil_hemag_20aa"/>
    <property type="match status" value="18"/>
</dbReference>
<dbReference type="InterPro" id="IPR011050">
    <property type="entry name" value="Pectin_lyase_fold/virulence"/>
</dbReference>
<comment type="caution">
    <text evidence="3">The sequence shown here is derived from an EMBL/GenBank/DDBJ whole genome shotgun (WGS) entry which is preliminary data.</text>
</comment>
<sequence length="3047" mass="318161">MNRQRYQLVFNRHRGMLMAVAETASTTSGQRSPMACGAAGVVAPASWKFCTLFLALALTWQSVAHAQILVDRNAPREEQPMVLKAANGVPVVNIRQPNAKGLSVNSYRRFDVDGRGVILNNAGGSSKSELGGYIAGNPWMPGGGAQIIVNQVNATDPSYLRGFIEVAGNPAQVIIANPAGITCAGCGFINAQRATMTTGTPVIRQGNLESYRVNSGVISFEGLGLQANDTAYADVIARAVRVHATLRARQIRLTAGLNTVSADHAQITPGLPAVDAAPVRAVDVAEVGGMYAGHIYLTATEHGVGVHHGGTSAATEGQLVVTSAGRLENTGTLAARGETLMTVAGAVSNSGVIGSDSALRIHAAALENTASGRIGSVGGTSVQSSGTVRNAGSVFGDAGITLAAAAMENAGSVVTPGSLALRIRNTLDSSGKLGSNALLEVQASTLTNRGELYSAHDSVRLQVAGRLFNSGSIEAKRALNADATVIENQGRVIGEAALNASASAALTNTGILGSKGDAAFKAASLDNRGTLSAVQSLALEVTGKFTNEKNVGAGSTLQIDADALDNSGKLFSHGSLLTRIGAAALNSGKIGADGTVDFRAASLVNGGALYSLAKSVDIQTRESITNSGTVEAKTSVSLKAAALNNSGTFTAEGTMKLSLQQGLSNTGEIGANDTLTVNAATLENRGRIRSAESSLELTTDGKTSNQGKILAATRLEITATGIDNSDGTLGGGEVVIDARNRRFNNQRGVLFARQDLKAESAELDNRAGSIAARGKLTLSSGEINNERGLLQALKSLDIDTHGQALYNQHSGKDQGVRAGTDLHIKAGALGNGAGVVVAGGEARLQVSTLDNQGGNIATGGGLRIEAGSVDNRGGQLQSKGTMRVEVSAGDIDNRRGLIRSDEDVTLQSQHLRNDDTQGKDQGIEGRSVSVATGALYNNNGAIRTGQSLQIAASESMDNRGGLLSSQGTLSVNDPASTRRLVIDNEGGRILAGGDLSLTSHSLIGKGLLLSHRNLRIDVAADLEQRGETVAGGDLDLRTGGRFSNYGTLAAGAALRVTARGFQNHAGASILGGDVSLSAGAGQDFVNRGLIDGVTTRIQAGTLYNLGTGRIYGDRIALAADVLHNAPESVDGVLRAPVIAARERLDIGTGLLYNSEQALLYSVGDMSIGGAIGSDHRATGRAREVNNTSATVNADGALTIAADAINNRNAHFEIAEESKPGRRVINYRLVGAPDFVSGDNARLVHQDSGQIIAPENWRAMGDEDNFRLLLPSEEYPFDRYGPPFDYSRHVGRGGRLYRSFGVGPAYLAAIPEVSTEHSTYPAEPERFVYQPGDRIWDVFGVARPTTEVPPEPELPRLCRDPESCPDADYRQRHSQWKVIRDTTVASYRNLDKAIDRFNRSLYARMTGEWIIYDGTEQIQRTTVTRSAPGMITSGGAMTLAAGVVNNYASQFIAGGLLAGDAVNGTAINNTGPMGRQTVTSTGTAEKTFIRKHWLKADERRYESAPYASQTIETQFPLDVSTTHEAGSTRDRTPRTPATVPAQALPDTGKTAALRVPAVDVNLPANALYQVNQSSVAAPLVQTDPRFIGQRNWLSSDFLVRAYQDRFGPAPGYQRFGDGFYEQQLIQRQIQEATGQRYLNGFSNNEAQYLALMQAGLQQAQVQRYALGIALSEAQIAQLKTDIVWLVQRRVTLADGREQEVLVPQVYLQPSSLRVSGRQTLIAGNEVAFQTVQDILNRGGTIAARSGVTLRADKVRNLGGRIEGGSVRLLAQSDIENAGGVIDANDKLVLSAGRDVVLRSTSVTTANAITTGRNIDQVASVSGKDVVLLAGRDLQADAAVIAASGDAVLAAGRDVRLGVVQEYFRQEIRWADDKGGSNWVSRLTGPNFVDRANGAHGTSEVGINRAVVTGNKEVATQVSGNSIRIQAGQDVTSKGAQVVAENALQVEAGRDIHIGTANVSASARDQGQRSSSGILTARTVRTDDASSTSREAGSTFSGETVLVRSGNDVNVKGSQIVSTQGTTIVAGHNVNIVAAGESSSQRNFRQETTSGVMGAGIGVTVGSRMQSRDVDGQRQTASASTVGSVAGDVRIVAGNRYTQVGSDVLAPGGDIDIVARTVSILAAQQSSRTVTEDKFRQQGVTVAVTSPVLSAVQTVQQMAEAASKTRDRRTQALAAATAGLAASNAADAVIAGQGKTINDKPNQIATGPTDPATGKTPARDANPADKAGGINLAFSLGASSSQGRSEQTNKTVRGSSVSAGGSVAITANGEGGDGHILVQGSDIKAGVDATLKAANEVRLMAAQETSEQHSRNSGASGSVGFSIGTDGLLFTASASGNRGKGDGEEVRQVNSHVDAGNKLSVASGGDTTISGAVLRGRQVELDVGTSGQGNLNIASQQDTSTYQSRQQSLGGSVSVGMGKMGGSASYSQSKVNSDYASVIEQSGVKADEGGFQVNVRGNTDLKGGVIASSEQAVAENKNRVTTKTLTRSDIDNRASYEAQSVGISGGYSTGKDGGLSALPPLVVGASESATSTTRSGISGGVIRITDEKQQQALTGKTAEQTVASVNREVSSSKEGSNALKPIFEKEEIENRTAIAGAFTREVGSFLNNRAKEADEAKRKLDDALAEERSKPLEQRDEARLRGLTEQYLDAEKWSSGGTYRRYATAIAGAVTGNLSASSSQFIQAAAVNYLQGLGAEQVKRIADDLQSEAARSALQGILGCAGAMAKEAACGAGALGASAGTVINALLQSAERPGSQEKESRTNLVTSIVAGIATAAGSTANPTATLAAQPEAENNALGVSYSKQFLNKIRACDASQGACFAELKEDAAKQRKLFTEQLEKGCSGATATPYACEAVMSSGQAALSDLAHALYFAKTGDQKAYVKALIVEQTLDMDRQYPNLAALGERAGFLDQLALQLQQMWADVGPAGTSSGLISSGNVAISHAKKPYVPSVKPVANMDQFFKGSDFGAEVKAGTKKAKIIYDGQTVYVAEREIGAQIKKGDQLYLDGRHKDHLEVFDKHGKFKSVLNLDGSFNHDKSKAADRQRRRIQ</sequence>
<organism evidence="3">
    <name type="scientific">Herbaspirillum huttiense subsp. nephrolepidis</name>
    <dbReference type="NCBI Taxonomy" id="3075126"/>
    <lineage>
        <taxon>Bacteria</taxon>
        <taxon>Pseudomonadati</taxon>
        <taxon>Pseudomonadota</taxon>
        <taxon>Betaproteobacteria</taxon>
        <taxon>Burkholderiales</taxon>
        <taxon>Oxalobacteraceae</taxon>
        <taxon>Herbaspirillum</taxon>
    </lineage>
</organism>
<evidence type="ECO:0000313" key="3">
    <source>
        <dbReference type="EMBL" id="MDT0336521.1"/>
    </source>
</evidence>
<dbReference type="InterPro" id="IPR024973">
    <property type="entry name" value="ESPR"/>
</dbReference>
<protein>
    <submittedName>
        <fullName evidence="3">Hemagglutinin repeat-containing protein</fullName>
    </submittedName>
</protein>
<name>A0AAE4K5M7_9BURK</name>
<dbReference type="GO" id="GO:0003824">
    <property type="term" value="F:catalytic activity"/>
    <property type="evidence" value="ECO:0007669"/>
    <property type="project" value="UniProtKB-ARBA"/>
</dbReference>
<feature type="compositionally biased region" description="Polar residues" evidence="1">
    <location>
        <begin position="2235"/>
        <end position="2251"/>
    </location>
</feature>
<feature type="region of interest" description="Disordered" evidence="1">
    <location>
        <begin position="2195"/>
        <end position="2254"/>
    </location>
</feature>
<dbReference type="Pfam" id="PF13018">
    <property type="entry name" value="ESPR"/>
    <property type="match status" value="1"/>
</dbReference>
<dbReference type="InterPro" id="IPR010069">
    <property type="entry name" value="CdiA_FHA1_rpt"/>
</dbReference>
<gene>
    <name evidence="3" type="ORF">RJN63_06780</name>
</gene>
<feature type="compositionally biased region" description="Polar residues" evidence="1">
    <location>
        <begin position="1983"/>
        <end position="1996"/>
    </location>
</feature>
<feature type="domain" description="Filamentous haemagglutinin FhaB/tRNA nuclease CdiA-like TPS" evidence="2">
    <location>
        <begin position="86"/>
        <end position="206"/>
    </location>
</feature>
<dbReference type="Pfam" id="PF13332">
    <property type="entry name" value="Fil_haemagg_2"/>
    <property type="match status" value="3"/>
</dbReference>
<dbReference type="SUPFAM" id="SSF51126">
    <property type="entry name" value="Pectin lyase-like"/>
    <property type="match status" value="1"/>
</dbReference>
<dbReference type="InterPro" id="IPR008619">
    <property type="entry name" value="Filamentous_hemagglutn_rpt"/>
</dbReference>
<dbReference type="InterPro" id="IPR025157">
    <property type="entry name" value="Hemagglutinin_rpt"/>
</dbReference>
<feature type="compositionally biased region" description="Polar residues" evidence="1">
    <location>
        <begin position="1957"/>
        <end position="1972"/>
    </location>
</feature>
<dbReference type="Pfam" id="PF05860">
    <property type="entry name" value="TPS"/>
    <property type="match status" value="1"/>
</dbReference>
<feature type="region of interest" description="Disordered" evidence="1">
    <location>
        <begin position="2332"/>
        <end position="2357"/>
    </location>
</feature>
<evidence type="ECO:0000259" key="2">
    <source>
        <dbReference type="SMART" id="SM00912"/>
    </source>
</evidence>
<feature type="region of interest" description="Disordered" evidence="1">
    <location>
        <begin position="2382"/>
        <end position="2408"/>
    </location>
</feature>